<protein>
    <recommendedName>
        <fullName evidence="9">Type-5 uracil-DNA glycosylase</fullName>
    </recommendedName>
</protein>
<evidence type="ECO:0000259" key="10">
    <source>
        <dbReference type="SMART" id="SM00986"/>
    </source>
</evidence>
<dbReference type="SMART" id="SM00987">
    <property type="entry name" value="UreE_C"/>
    <property type="match status" value="1"/>
</dbReference>
<keyword evidence="1" id="KW-0004">4Fe-4S</keyword>
<dbReference type="SMART" id="SM00986">
    <property type="entry name" value="UDG"/>
    <property type="match status" value="1"/>
</dbReference>
<dbReference type="GO" id="GO:0051539">
    <property type="term" value="F:4 iron, 4 sulfur cluster binding"/>
    <property type="evidence" value="ECO:0007669"/>
    <property type="project" value="UniProtKB-KW"/>
</dbReference>
<dbReference type="InterPro" id="IPR044147">
    <property type="entry name" value="UdgB-like"/>
</dbReference>
<dbReference type="InterPro" id="IPR036895">
    <property type="entry name" value="Uracil-DNA_glycosylase-like_sf"/>
</dbReference>
<evidence type="ECO:0000256" key="8">
    <source>
        <dbReference type="ARBA" id="ARBA00023779"/>
    </source>
</evidence>
<proteinExistence type="inferred from homology"/>
<evidence type="ECO:0000256" key="2">
    <source>
        <dbReference type="ARBA" id="ARBA00022723"/>
    </source>
</evidence>
<name>A0A381SKN5_9ZZZZ</name>
<accession>A0A381SKN5</accession>
<dbReference type="SUPFAM" id="SSF52141">
    <property type="entry name" value="Uracil-DNA glycosylase-like"/>
    <property type="match status" value="1"/>
</dbReference>
<dbReference type="EMBL" id="UINC01003245">
    <property type="protein sequence ID" value="SVA04615.1"/>
    <property type="molecule type" value="Genomic_DNA"/>
</dbReference>
<dbReference type="PANTHER" id="PTHR33693:SF3">
    <property type="entry name" value="TYPE-5 URACIL-DNA GLYCOSYLASE"/>
    <property type="match status" value="1"/>
</dbReference>
<keyword evidence="4" id="KW-0378">Hydrolase</keyword>
<gene>
    <name evidence="11" type="ORF">METZ01_LOCUS57469</name>
</gene>
<feature type="domain" description="Uracil-DNA glycosylase-like" evidence="10">
    <location>
        <begin position="43"/>
        <end position="213"/>
    </location>
</feature>
<dbReference type="GO" id="GO:0004844">
    <property type="term" value="F:uracil DNA N-glycosylase activity"/>
    <property type="evidence" value="ECO:0007669"/>
    <property type="project" value="InterPro"/>
</dbReference>
<comment type="similarity">
    <text evidence="8">Belongs to the uracil-DNA glycosylase (UDG) superfamily. Type 5 (UDGb) family.</text>
</comment>
<dbReference type="AlphaFoldDB" id="A0A381SKN5"/>
<keyword evidence="3" id="KW-0227">DNA damage</keyword>
<dbReference type="InterPro" id="IPR051536">
    <property type="entry name" value="UDG_Type-4/5"/>
</dbReference>
<sequence>MVHLEKEVTACRKCDRLTVFREKIAKEKRKSYMDWDYWGKAVPGYGKPDAKLLILGLAPAAHGGNRTGRVFTGDKSADFLFKCLHHAGLANQPNSDHRDDGLELNGYITAAVKCVPPGDKPTAEEKENCEPYLAREFELLPDLKIVLGLGKIGFDSCLKFVRKTFPLKMKDFKFGHGVRYVLPNGLILYGAFHPSPRNVNTKRLTFEMMVDFLEIVKGEL</sequence>
<keyword evidence="6" id="KW-0411">Iron-sulfur</keyword>
<evidence type="ECO:0000256" key="5">
    <source>
        <dbReference type="ARBA" id="ARBA00023004"/>
    </source>
</evidence>
<keyword evidence="7" id="KW-0234">DNA repair</keyword>
<dbReference type="GO" id="GO:0006284">
    <property type="term" value="P:base-excision repair"/>
    <property type="evidence" value="ECO:0007669"/>
    <property type="project" value="InterPro"/>
</dbReference>
<organism evidence="11">
    <name type="scientific">marine metagenome</name>
    <dbReference type="NCBI Taxonomy" id="408172"/>
    <lineage>
        <taxon>unclassified sequences</taxon>
        <taxon>metagenomes</taxon>
        <taxon>ecological metagenomes</taxon>
    </lineage>
</organism>
<evidence type="ECO:0000256" key="4">
    <source>
        <dbReference type="ARBA" id="ARBA00022801"/>
    </source>
</evidence>
<dbReference type="CDD" id="cd10031">
    <property type="entry name" value="UDG-F5_TTUDGB_like"/>
    <property type="match status" value="1"/>
</dbReference>
<dbReference type="Gene3D" id="3.40.470.10">
    <property type="entry name" value="Uracil-DNA glycosylase-like domain"/>
    <property type="match status" value="1"/>
</dbReference>
<dbReference type="GO" id="GO:0033958">
    <property type="term" value="F:DNA-deoxyinosine glycosylase activity"/>
    <property type="evidence" value="ECO:0007669"/>
    <property type="project" value="InterPro"/>
</dbReference>
<keyword evidence="2" id="KW-0479">Metal-binding</keyword>
<reference evidence="11" key="1">
    <citation type="submission" date="2018-05" db="EMBL/GenBank/DDBJ databases">
        <authorList>
            <person name="Lanie J.A."/>
            <person name="Ng W.-L."/>
            <person name="Kazmierczak K.M."/>
            <person name="Andrzejewski T.M."/>
            <person name="Davidsen T.M."/>
            <person name="Wayne K.J."/>
            <person name="Tettelin H."/>
            <person name="Glass J.I."/>
            <person name="Rusch D."/>
            <person name="Podicherti R."/>
            <person name="Tsui H.-C.T."/>
            <person name="Winkler M.E."/>
        </authorList>
    </citation>
    <scope>NUCLEOTIDE SEQUENCE</scope>
</reference>
<dbReference type="GO" id="GO:0046872">
    <property type="term" value="F:metal ion binding"/>
    <property type="evidence" value="ECO:0007669"/>
    <property type="project" value="UniProtKB-KW"/>
</dbReference>
<evidence type="ECO:0000256" key="9">
    <source>
        <dbReference type="ARBA" id="ARBA00023887"/>
    </source>
</evidence>
<evidence type="ECO:0000256" key="3">
    <source>
        <dbReference type="ARBA" id="ARBA00022763"/>
    </source>
</evidence>
<evidence type="ECO:0000256" key="6">
    <source>
        <dbReference type="ARBA" id="ARBA00023014"/>
    </source>
</evidence>
<evidence type="ECO:0000313" key="11">
    <source>
        <dbReference type="EMBL" id="SVA04615.1"/>
    </source>
</evidence>
<dbReference type="Pfam" id="PF03167">
    <property type="entry name" value="UDG"/>
    <property type="match status" value="1"/>
</dbReference>
<keyword evidence="5" id="KW-0408">Iron</keyword>
<evidence type="ECO:0000256" key="1">
    <source>
        <dbReference type="ARBA" id="ARBA00022485"/>
    </source>
</evidence>
<dbReference type="InterPro" id="IPR005122">
    <property type="entry name" value="Uracil-DNA_glycosylase-like"/>
</dbReference>
<dbReference type="PANTHER" id="PTHR33693">
    <property type="entry name" value="TYPE-5 URACIL-DNA GLYCOSYLASE"/>
    <property type="match status" value="1"/>
</dbReference>
<evidence type="ECO:0000256" key="7">
    <source>
        <dbReference type="ARBA" id="ARBA00023204"/>
    </source>
</evidence>